<dbReference type="RefSeq" id="WP_119534703.1">
    <property type="nucleotide sequence ID" value="NZ_NRJF01000104.1"/>
</dbReference>
<comment type="caution">
    <text evidence="1">The sequence shown here is derived from an EMBL/GenBank/DDBJ whole genome shotgun (WGS) entry which is preliminary data.</text>
</comment>
<keyword evidence="2" id="KW-1185">Reference proteome</keyword>
<dbReference type="AlphaFoldDB" id="A0A3A1YC56"/>
<sequence>MTKFAIDQIFSTFLFNVENPETPLFRLSNQQMRTPFDNHMFERVMLEREHAKQTTYTYIIYDTPDCVLLRNGLMVQVFEDKDIEKRIVKVLKFDYQDINKVPQLVDEFSVPITSRLDLHKLLYFEAYDLPFLTTLLAPRFPIIDKGNKILEIKPLLRFEANILDNSFTVDEANDFADSTPIELRHYSFEMLGKQDLFNSINNNSGFTLFENSIANNFQETPSKYDYLVPINTEMRPSYESEGWQEFLSDTFIAKEFKSYTLKERQSVTHSTYNYKSRYYDSAFARGKKFSYYLVHISSRQGNFYENYINLMLNLDFAVKFTPEPEHLHILNFLHLYNPTQDFDALDFKKEVEQRLDFTIYDIRDRALKIQEFLFKHFIYTHFAPLSYTKEMALELVEVLKTLTFILDRLMGSKSPEIRTAMNYDQIIKEVKMIISKLEYKLSITSNVHDLVIRRLLESPTLTTAILFLRHLYLERFGRNLEPLFTTKPKKNRG</sequence>
<proteinExistence type="predicted"/>
<dbReference type="OrthoDB" id="5672786at2"/>
<organism evidence="1 2">
    <name type="scientific">Psittacicella gerlachiana</name>
    <dbReference type="NCBI Taxonomy" id="2028574"/>
    <lineage>
        <taxon>Bacteria</taxon>
        <taxon>Pseudomonadati</taxon>
        <taxon>Pseudomonadota</taxon>
        <taxon>Gammaproteobacteria</taxon>
        <taxon>Pasteurellales</taxon>
        <taxon>Psittacicellaceae</taxon>
        <taxon>Psittacicella</taxon>
    </lineage>
</organism>
<gene>
    <name evidence="1" type="ORF">CKF59_04090</name>
</gene>
<protein>
    <submittedName>
        <fullName evidence="1">Uncharacterized protein</fullName>
    </submittedName>
</protein>
<dbReference type="EMBL" id="NRJF01000104">
    <property type="protein sequence ID" value="RIY35131.1"/>
    <property type="molecule type" value="Genomic_DNA"/>
</dbReference>
<dbReference type="Proteomes" id="UP000265964">
    <property type="component" value="Unassembled WGS sequence"/>
</dbReference>
<name>A0A3A1YC56_9GAMM</name>
<evidence type="ECO:0000313" key="1">
    <source>
        <dbReference type="EMBL" id="RIY35131.1"/>
    </source>
</evidence>
<reference evidence="1 2" key="1">
    <citation type="submission" date="2017-08" db="EMBL/GenBank/DDBJ databases">
        <title>Reclassification of Bisgaard taxon 37 and 44.</title>
        <authorList>
            <person name="Christensen H."/>
        </authorList>
    </citation>
    <scope>NUCLEOTIDE SEQUENCE [LARGE SCALE GENOMIC DNA]</scope>
    <source>
        <strain evidence="1 2">EEAB3T1</strain>
    </source>
</reference>
<evidence type="ECO:0000313" key="2">
    <source>
        <dbReference type="Proteomes" id="UP000265964"/>
    </source>
</evidence>
<accession>A0A3A1YC56</accession>